<evidence type="ECO:0000313" key="1">
    <source>
        <dbReference type="Ensembl" id="ENSZALP00000007873.1"/>
    </source>
</evidence>
<protein>
    <submittedName>
        <fullName evidence="1">Uncharacterized protein</fullName>
    </submittedName>
</protein>
<reference evidence="1" key="2">
    <citation type="submission" date="2025-09" db="UniProtKB">
        <authorList>
            <consortium name="Ensembl"/>
        </authorList>
    </citation>
    <scope>IDENTIFICATION</scope>
</reference>
<organism evidence="1 2">
    <name type="scientific">Zonotrichia albicollis</name>
    <name type="common">White-throated sparrow</name>
    <name type="synonym">Fringilla albicollis</name>
    <dbReference type="NCBI Taxonomy" id="44394"/>
    <lineage>
        <taxon>Eukaryota</taxon>
        <taxon>Metazoa</taxon>
        <taxon>Chordata</taxon>
        <taxon>Craniata</taxon>
        <taxon>Vertebrata</taxon>
        <taxon>Euteleostomi</taxon>
        <taxon>Archelosauria</taxon>
        <taxon>Archosauria</taxon>
        <taxon>Dinosauria</taxon>
        <taxon>Saurischia</taxon>
        <taxon>Theropoda</taxon>
        <taxon>Coelurosauria</taxon>
        <taxon>Aves</taxon>
        <taxon>Neognathae</taxon>
        <taxon>Neoaves</taxon>
        <taxon>Telluraves</taxon>
        <taxon>Australaves</taxon>
        <taxon>Passeriformes</taxon>
        <taxon>Passerellidae</taxon>
        <taxon>Zonotrichia</taxon>
    </lineage>
</organism>
<sequence length="76" mass="8546">GAGQTHGLRRWGPGVVSTAVKPIFSRDLGEAKRCIRDLLCPRLQYKDVLFPHPQELLKSGDNILLCNPYAFFPYFG</sequence>
<evidence type="ECO:0000313" key="2">
    <source>
        <dbReference type="Proteomes" id="UP000694413"/>
    </source>
</evidence>
<reference evidence="1" key="1">
    <citation type="submission" date="2025-08" db="UniProtKB">
        <authorList>
            <consortium name="Ensembl"/>
        </authorList>
    </citation>
    <scope>IDENTIFICATION</scope>
</reference>
<dbReference type="Ensembl" id="ENSZALT00000011159.1">
    <property type="protein sequence ID" value="ENSZALP00000007873.1"/>
    <property type="gene ID" value="ENSZALG00000006931.1"/>
</dbReference>
<name>A0A8D2MFI3_ZONAL</name>
<proteinExistence type="predicted"/>
<accession>A0A8D2MFI3</accession>
<dbReference type="AlphaFoldDB" id="A0A8D2MFI3"/>
<dbReference type="Proteomes" id="UP000694413">
    <property type="component" value="Unassembled WGS sequence"/>
</dbReference>
<keyword evidence="2" id="KW-1185">Reference proteome</keyword>